<accession>A0A2N5V8N6</accession>
<evidence type="ECO:0000313" key="2">
    <source>
        <dbReference type="Proteomes" id="UP000235388"/>
    </source>
</evidence>
<gene>
    <name evidence="1" type="ORF">PCANC_11206</name>
</gene>
<keyword evidence="2" id="KW-1185">Reference proteome</keyword>
<name>A0A2N5V8N6_9BASI</name>
<proteinExistence type="predicted"/>
<organism evidence="1 2">
    <name type="scientific">Puccinia coronata f. sp. avenae</name>
    <dbReference type="NCBI Taxonomy" id="200324"/>
    <lineage>
        <taxon>Eukaryota</taxon>
        <taxon>Fungi</taxon>
        <taxon>Dikarya</taxon>
        <taxon>Basidiomycota</taxon>
        <taxon>Pucciniomycotina</taxon>
        <taxon>Pucciniomycetes</taxon>
        <taxon>Pucciniales</taxon>
        <taxon>Pucciniaceae</taxon>
        <taxon>Puccinia</taxon>
    </lineage>
</organism>
<protein>
    <submittedName>
        <fullName evidence="1">Uncharacterized protein</fullName>
    </submittedName>
</protein>
<dbReference type="EMBL" id="PGCJ01000120">
    <property type="protein sequence ID" value="PLW46328.1"/>
    <property type="molecule type" value="Genomic_DNA"/>
</dbReference>
<dbReference type="AlphaFoldDB" id="A0A2N5V8N6"/>
<evidence type="ECO:0000313" key="1">
    <source>
        <dbReference type="EMBL" id="PLW46328.1"/>
    </source>
</evidence>
<reference evidence="1 2" key="1">
    <citation type="submission" date="2017-11" db="EMBL/GenBank/DDBJ databases">
        <title>De novo assembly and phasing of dikaryotic genomes from two isolates of Puccinia coronata f. sp. avenae, the causal agent of oat crown rust.</title>
        <authorList>
            <person name="Miller M.E."/>
            <person name="Zhang Y."/>
            <person name="Omidvar V."/>
            <person name="Sperschneider J."/>
            <person name="Schwessinger B."/>
            <person name="Raley C."/>
            <person name="Palmer J.M."/>
            <person name="Garnica D."/>
            <person name="Upadhyaya N."/>
            <person name="Rathjen J."/>
            <person name="Taylor J.M."/>
            <person name="Park R.F."/>
            <person name="Dodds P.N."/>
            <person name="Hirsch C.D."/>
            <person name="Kianian S.F."/>
            <person name="Figueroa M."/>
        </authorList>
    </citation>
    <scope>NUCLEOTIDE SEQUENCE [LARGE SCALE GENOMIC DNA]</scope>
    <source>
        <strain evidence="1">12NC29</strain>
    </source>
</reference>
<comment type="caution">
    <text evidence="1">The sequence shown here is derived from an EMBL/GenBank/DDBJ whole genome shotgun (WGS) entry which is preliminary data.</text>
</comment>
<sequence length="63" mass="7014">MRKCVPGLYQAIAAPEFDKKFGLLVFDLFLVIQCKSNTKANWCEGKGIHAIVICLIGFLVKVD</sequence>
<dbReference type="Proteomes" id="UP000235388">
    <property type="component" value="Unassembled WGS sequence"/>
</dbReference>